<dbReference type="GO" id="GO:0005975">
    <property type="term" value="P:carbohydrate metabolic process"/>
    <property type="evidence" value="ECO:0007669"/>
    <property type="project" value="InterPro"/>
</dbReference>
<feature type="chain" id="PRO_5040158614" description="Polygalacturonase" evidence="10">
    <location>
        <begin position="29"/>
        <end position="470"/>
    </location>
</feature>
<evidence type="ECO:0000256" key="8">
    <source>
        <dbReference type="RuleBase" id="RU361169"/>
    </source>
</evidence>
<dbReference type="Gramene" id="TRITD3Av1G001560.3">
    <property type="protein sequence ID" value="TRITD3Av1G001560.3"/>
    <property type="gene ID" value="TRITD3Av1G001560"/>
</dbReference>
<evidence type="ECO:0000256" key="10">
    <source>
        <dbReference type="SAM" id="SignalP"/>
    </source>
</evidence>
<dbReference type="EMBL" id="LT934115">
    <property type="protein sequence ID" value="VAH55456.1"/>
    <property type="molecule type" value="Genomic_DNA"/>
</dbReference>
<dbReference type="OMA" id="VRTPCRE"/>
<dbReference type="Pfam" id="PF00295">
    <property type="entry name" value="Glyco_hydro_28"/>
    <property type="match status" value="1"/>
</dbReference>
<keyword evidence="12" id="KW-1185">Reference proteome</keyword>
<evidence type="ECO:0008006" key="13">
    <source>
        <dbReference type="Google" id="ProtNLM"/>
    </source>
</evidence>
<dbReference type="SUPFAM" id="SSF51126">
    <property type="entry name" value="Pectin lyase-like"/>
    <property type="match status" value="1"/>
</dbReference>
<evidence type="ECO:0000256" key="1">
    <source>
        <dbReference type="ARBA" id="ARBA00004191"/>
    </source>
</evidence>
<dbReference type="Proteomes" id="UP000324705">
    <property type="component" value="Chromosome 3A"/>
</dbReference>
<feature type="signal peptide" evidence="10">
    <location>
        <begin position="1"/>
        <end position="28"/>
    </location>
</feature>
<evidence type="ECO:0000256" key="3">
    <source>
        <dbReference type="ARBA" id="ARBA00022512"/>
    </source>
</evidence>
<evidence type="ECO:0000256" key="6">
    <source>
        <dbReference type="ARBA" id="ARBA00023295"/>
    </source>
</evidence>
<dbReference type="InterPro" id="IPR000743">
    <property type="entry name" value="Glyco_hydro_28"/>
</dbReference>
<keyword evidence="4" id="KW-0964">Secreted</keyword>
<keyword evidence="10" id="KW-0732">Signal</keyword>
<comment type="similarity">
    <text evidence="2 8">Belongs to the glycosyl hydrolase 28 family.</text>
</comment>
<name>A0A9R0R8P4_TRITD</name>
<gene>
    <name evidence="11" type="ORF">TRITD_3Av1G001560</name>
</gene>
<keyword evidence="5 8" id="KW-0378">Hydrolase</keyword>
<evidence type="ECO:0000313" key="12">
    <source>
        <dbReference type="Proteomes" id="UP000324705"/>
    </source>
</evidence>
<dbReference type="GO" id="GO:0004650">
    <property type="term" value="F:polygalacturonase activity"/>
    <property type="evidence" value="ECO:0007669"/>
    <property type="project" value="InterPro"/>
</dbReference>
<evidence type="ECO:0000313" key="11">
    <source>
        <dbReference type="EMBL" id="VAH55456.1"/>
    </source>
</evidence>
<comment type="subcellular location">
    <subcellularLocation>
        <location evidence="1">Secreted</location>
        <location evidence="1">Cell wall</location>
    </subcellularLocation>
</comment>
<keyword evidence="6 8" id="KW-0326">Glycosidase</keyword>
<dbReference type="AlphaFoldDB" id="A0A9R0R8P4"/>
<reference evidence="11 12" key="1">
    <citation type="submission" date="2017-09" db="EMBL/GenBank/DDBJ databases">
        <authorList>
            <consortium name="International Durum Wheat Genome Sequencing Consortium (IDWGSC)"/>
            <person name="Milanesi L."/>
        </authorList>
    </citation>
    <scope>NUCLEOTIDE SEQUENCE [LARGE SCALE GENOMIC DNA]</scope>
    <source>
        <strain evidence="12">cv. Svevo</strain>
    </source>
</reference>
<dbReference type="Gene3D" id="2.160.20.10">
    <property type="entry name" value="Single-stranded right-handed beta-helix, Pectin lyase-like"/>
    <property type="match status" value="1"/>
</dbReference>
<dbReference type="InterPro" id="IPR012334">
    <property type="entry name" value="Pectin_lyas_fold"/>
</dbReference>
<evidence type="ECO:0000256" key="4">
    <source>
        <dbReference type="ARBA" id="ARBA00022525"/>
    </source>
</evidence>
<organism evidence="11 12">
    <name type="scientific">Triticum turgidum subsp. durum</name>
    <name type="common">Durum wheat</name>
    <name type="synonym">Triticum durum</name>
    <dbReference type="NCBI Taxonomy" id="4567"/>
    <lineage>
        <taxon>Eukaryota</taxon>
        <taxon>Viridiplantae</taxon>
        <taxon>Streptophyta</taxon>
        <taxon>Embryophyta</taxon>
        <taxon>Tracheophyta</taxon>
        <taxon>Spermatophyta</taxon>
        <taxon>Magnoliopsida</taxon>
        <taxon>Liliopsida</taxon>
        <taxon>Poales</taxon>
        <taxon>Poaceae</taxon>
        <taxon>BOP clade</taxon>
        <taxon>Pooideae</taxon>
        <taxon>Triticodae</taxon>
        <taxon>Triticeae</taxon>
        <taxon>Triticinae</taxon>
        <taxon>Triticum</taxon>
    </lineage>
</organism>
<evidence type="ECO:0000256" key="7">
    <source>
        <dbReference type="ARBA" id="ARBA00023316"/>
    </source>
</evidence>
<sequence>MAVRARTPLLLAALAGAVALLLPGAVEARVLLSLDDFGAVGDGIANDTQVRTPCREPSRAAPARRRSLPLTLYLFLHQAFVDAWKAACATGGTIYLNVPAGKSYQIWPVTLAGPCRGEIKLMISGNIIAPEDPEEWSDGDQGRWLHFWGVGDLSLSGSGIVDGRGQQWWAGSCEDENCTTYRPYDVAPMALHFEDCRDVSVKGITVQNSQRQHLVFTRCHDVEANYLRVTSPEYSHGTVGVLVVSSTDVHIKHDLFSVGGDCVSIVGNSSDIRLRAISCGPGLGISIGGLGEKQSNHMVHKIKMDTMFISNTKNGVSIKTYENGCGFACKVKFAHIMMRNVANPIVIDQHCYSASNSNRGTPCGTPNGSAVAVEKIKYIDITGTSATERAVTFACSNAMPCKHLYLDGVNLRTAGGGSTSAYCYQAFGKHVGDVLPESCLGKEKEDFVQLQAPTAGTRQGDTEDEEDDDW</sequence>
<feature type="region of interest" description="Disordered" evidence="9">
    <location>
        <begin position="450"/>
        <end position="470"/>
    </location>
</feature>
<dbReference type="GO" id="GO:0071555">
    <property type="term" value="P:cell wall organization"/>
    <property type="evidence" value="ECO:0007669"/>
    <property type="project" value="UniProtKB-KW"/>
</dbReference>
<dbReference type="PANTHER" id="PTHR31375">
    <property type="match status" value="1"/>
</dbReference>
<keyword evidence="7" id="KW-0961">Cell wall biogenesis/degradation</keyword>
<evidence type="ECO:0000256" key="9">
    <source>
        <dbReference type="SAM" id="MobiDB-lite"/>
    </source>
</evidence>
<dbReference type="InterPro" id="IPR011050">
    <property type="entry name" value="Pectin_lyase_fold/virulence"/>
</dbReference>
<evidence type="ECO:0000256" key="5">
    <source>
        <dbReference type="ARBA" id="ARBA00022801"/>
    </source>
</evidence>
<protein>
    <recommendedName>
        <fullName evidence="13">Polygalacturonase</fullName>
    </recommendedName>
</protein>
<evidence type="ECO:0000256" key="2">
    <source>
        <dbReference type="ARBA" id="ARBA00008834"/>
    </source>
</evidence>
<accession>A0A9R0R8P4</accession>
<keyword evidence="3" id="KW-0134">Cell wall</keyword>
<proteinExistence type="inferred from homology"/>